<dbReference type="InterPro" id="IPR032508">
    <property type="entry name" value="FecR_C"/>
</dbReference>
<dbReference type="Pfam" id="PF16344">
    <property type="entry name" value="FecR_C"/>
    <property type="match status" value="1"/>
</dbReference>
<keyword evidence="1" id="KW-1133">Transmembrane helix</keyword>
<sequence>MKSKRLKEEWNAIPNRGILGSEIEERMWKNIRTATIDRYKILYNWTAAACVLFLFSITGYHFYNNVNSDNAVITSTATFNKDIRLLTLPDGTRVWLNQNSEIHYPSNFQENERTVTLKGEAFFEVKRDTSRPFIISSGTIKTTVLGTSFNVKAYDDKQPEVNVRTGKVKVETAENAVFLERGYKAVYASKTSMVNKEKTDVYEPDWKKVLIYADGLTLEEVLNQLKIDHQFEVTYLEKDLKNLKIQGTLDTRQGFDEMLQTIAFALEIKIRATGNNTYLISR</sequence>
<evidence type="ECO:0000313" key="4">
    <source>
        <dbReference type="EMBL" id="KFF02669.1"/>
    </source>
</evidence>
<dbReference type="eggNOG" id="COG3712">
    <property type="taxonomic scope" value="Bacteria"/>
</dbReference>
<dbReference type="AlphaFoldDB" id="A0A085ZE05"/>
<dbReference type="InterPro" id="IPR006860">
    <property type="entry name" value="FecR"/>
</dbReference>
<evidence type="ECO:0000256" key="1">
    <source>
        <dbReference type="SAM" id="Phobius"/>
    </source>
</evidence>
<reference evidence="4 5" key="1">
    <citation type="submission" date="2014-07" db="EMBL/GenBank/DDBJ databases">
        <title>Genome of Flavobacterium reichenbachii LMG 25512.</title>
        <authorList>
            <person name="Stropko S.J."/>
            <person name="Pipes S.E."/>
            <person name="Newman J.D."/>
        </authorList>
    </citation>
    <scope>NUCLEOTIDE SEQUENCE [LARGE SCALE GENOMIC DNA]</scope>
    <source>
        <strain evidence="4 5">LMG 25512</strain>
    </source>
</reference>
<keyword evidence="5" id="KW-1185">Reference proteome</keyword>
<feature type="domain" description="FecR protein" evidence="2">
    <location>
        <begin position="78"/>
        <end position="169"/>
    </location>
</feature>
<keyword evidence="1" id="KW-0472">Membrane</keyword>
<protein>
    <submittedName>
        <fullName evidence="4">Iron dicitrate transport regulator FecR</fullName>
    </submittedName>
</protein>
<dbReference type="EMBL" id="JPRL01000004">
    <property type="protein sequence ID" value="KFF02669.1"/>
    <property type="molecule type" value="Genomic_DNA"/>
</dbReference>
<dbReference type="GO" id="GO:0016989">
    <property type="term" value="F:sigma factor antagonist activity"/>
    <property type="evidence" value="ECO:0007669"/>
    <property type="project" value="TreeGrafter"/>
</dbReference>
<proteinExistence type="predicted"/>
<dbReference type="Gene3D" id="3.55.50.30">
    <property type="match status" value="1"/>
</dbReference>
<feature type="domain" description="Protein FecR C-terminal" evidence="3">
    <location>
        <begin position="214"/>
        <end position="278"/>
    </location>
</feature>
<dbReference type="RefSeq" id="WP_035689999.1">
    <property type="nucleotide sequence ID" value="NZ_JPRL01000004.1"/>
</dbReference>
<dbReference type="STRING" id="362418.IW19_23680"/>
<dbReference type="Gene3D" id="2.60.120.1440">
    <property type="match status" value="1"/>
</dbReference>
<evidence type="ECO:0000259" key="3">
    <source>
        <dbReference type="Pfam" id="PF16344"/>
    </source>
</evidence>
<dbReference type="PIRSF" id="PIRSF018266">
    <property type="entry name" value="FecR"/>
    <property type="match status" value="1"/>
</dbReference>
<dbReference type="InterPro" id="IPR012373">
    <property type="entry name" value="Ferrdict_sens_TM"/>
</dbReference>
<dbReference type="Pfam" id="PF04773">
    <property type="entry name" value="FecR"/>
    <property type="match status" value="1"/>
</dbReference>
<accession>A0A085ZE05</accession>
<name>A0A085ZE05_9FLAO</name>
<organism evidence="4 5">
    <name type="scientific">Flavobacterium reichenbachii</name>
    <dbReference type="NCBI Taxonomy" id="362418"/>
    <lineage>
        <taxon>Bacteria</taxon>
        <taxon>Pseudomonadati</taxon>
        <taxon>Bacteroidota</taxon>
        <taxon>Flavobacteriia</taxon>
        <taxon>Flavobacteriales</taxon>
        <taxon>Flavobacteriaceae</taxon>
        <taxon>Flavobacterium</taxon>
    </lineage>
</organism>
<evidence type="ECO:0000313" key="5">
    <source>
        <dbReference type="Proteomes" id="UP000028715"/>
    </source>
</evidence>
<dbReference type="Proteomes" id="UP000028715">
    <property type="component" value="Unassembled WGS sequence"/>
</dbReference>
<keyword evidence="1" id="KW-0812">Transmembrane</keyword>
<gene>
    <name evidence="4" type="ORF">IW19_23680</name>
</gene>
<comment type="caution">
    <text evidence="4">The sequence shown here is derived from an EMBL/GenBank/DDBJ whole genome shotgun (WGS) entry which is preliminary data.</text>
</comment>
<feature type="transmembrane region" description="Helical" evidence="1">
    <location>
        <begin position="42"/>
        <end position="63"/>
    </location>
</feature>
<evidence type="ECO:0000259" key="2">
    <source>
        <dbReference type="Pfam" id="PF04773"/>
    </source>
</evidence>
<dbReference type="PANTHER" id="PTHR30273:SF2">
    <property type="entry name" value="PROTEIN FECR"/>
    <property type="match status" value="1"/>
</dbReference>
<dbReference type="PANTHER" id="PTHR30273">
    <property type="entry name" value="PERIPLASMIC SIGNAL SENSOR AND SIGMA FACTOR ACTIVATOR FECR-RELATED"/>
    <property type="match status" value="1"/>
</dbReference>